<keyword evidence="3" id="KW-1003">Cell membrane</keyword>
<feature type="transmembrane region" description="Helical" evidence="7">
    <location>
        <begin position="100"/>
        <end position="118"/>
    </location>
</feature>
<feature type="transmembrane region" description="Helical" evidence="7">
    <location>
        <begin position="299"/>
        <end position="318"/>
    </location>
</feature>
<dbReference type="Gene3D" id="1.20.1250.20">
    <property type="entry name" value="MFS general substrate transporter like domains"/>
    <property type="match status" value="1"/>
</dbReference>
<dbReference type="CDD" id="cd06173">
    <property type="entry name" value="MFS_MefA_like"/>
    <property type="match status" value="1"/>
</dbReference>
<dbReference type="InterPro" id="IPR036259">
    <property type="entry name" value="MFS_trans_sf"/>
</dbReference>
<evidence type="ECO:0000313" key="8">
    <source>
        <dbReference type="EMBL" id="NDL05610.1"/>
    </source>
</evidence>
<dbReference type="SUPFAM" id="SSF103473">
    <property type="entry name" value="MFS general substrate transporter"/>
    <property type="match status" value="1"/>
</dbReference>
<accession>A0ABX0AYI4</accession>
<reference evidence="8 9" key="1">
    <citation type="submission" date="2019-12" db="EMBL/GenBank/DDBJ databases">
        <title>Engineering Photorhabdus to improve their lethality against agricultural pests.</title>
        <authorList>
            <person name="Machado R.A.R."/>
        </authorList>
    </citation>
    <scope>NUCLEOTIDE SEQUENCE [LARGE SCALE GENOMIC DNA]</scope>
    <source>
        <strain evidence="8 9">M-CN4</strain>
    </source>
</reference>
<evidence type="ECO:0000256" key="7">
    <source>
        <dbReference type="SAM" id="Phobius"/>
    </source>
</evidence>
<proteinExistence type="predicted"/>
<feature type="transmembrane region" description="Helical" evidence="7">
    <location>
        <begin position="339"/>
        <end position="359"/>
    </location>
</feature>
<feature type="transmembrane region" description="Helical" evidence="7">
    <location>
        <begin position="42"/>
        <end position="60"/>
    </location>
</feature>
<keyword evidence="6 7" id="KW-0472">Membrane</keyword>
<keyword evidence="4 7" id="KW-0812">Transmembrane</keyword>
<evidence type="ECO:0000256" key="6">
    <source>
        <dbReference type="ARBA" id="ARBA00023136"/>
    </source>
</evidence>
<evidence type="ECO:0000256" key="2">
    <source>
        <dbReference type="ARBA" id="ARBA00022448"/>
    </source>
</evidence>
<keyword evidence="2" id="KW-0813">Transport</keyword>
<feature type="transmembrane region" description="Helical" evidence="7">
    <location>
        <begin position="212"/>
        <end position="234"/>
    </location>
</feature>
<dbReference type="InterPro" id="IPR011701">
    <property type="entry name" value="MFS"/>
</dbReference>
<sequence length="407" mass="43782">MGGLMVDRKYYLCLLGYYINIGILGVYIPWKLLELTGTATAVGAMLCIRALPGLLIGSFTGKIVDRMDKRKLVALSCFISILCLAIFILCQSVLMNATGLYIIIAVGSISNTIFLASIKSYLHVMTENQQCVGVANSKSETSIQLGNIIGTAAGGALTALSSPTLTLGLVSLILAYVAFQVMFLPEEILETVHDEKSGPKVAETGSLLQQPVIFPVLSIMLIPMIFLQMFNILLGPISKEGMHITAEGFGYLNASYSLGAVAMSLALNRLIHTRSSLLLFVSGLSVAIFNMLLPFSTSLVTGVVATMLIGATIVWARVMANAVLMQKVNSSQAGQLQALILNMHYCTVFIAGLLFGYLADKFGYQSVYFSMAMLVVFLMFIGLAVVLFVKKENMASKALKLSDAGEE</sequence>
<dbReference type="EMBL" id="WSFC01000071">
    <property type="protein sequence ID" value="NDL05610.1"/>
    <property type="molecule type" value="Genomic_DNA"/>
</dbReference>
<evidence type="ECO:0000256" key="5">
    <source>
        <dbReference type="ARBA" id="ARBA00022989"/>
    </source>
</evidence>
<keyword evidence="5 7" id="KW-1133">Transmembrane helix</keyword>
<evidence type="ECO:0000256" key="1">
    <source>
        <dbReference type="ARBA" id="ARBA00004651"/>
    </source>
</evidence>
<evidence type="ECO:0000313" key="9">
    <source>
        <dbReference type="Proteomes" id="UP000466619"/>
    </source>
</evidence>
<keyword evidence="9" id="KW-1185">Reference proteome</keyword>
<evidence type="ECO:0000256" key="4">
    <source>
        <dbReference type="ARBA" id="ARBA00022692"/>
    </source>
</evidence>
<name>A0ABX0AYI4_9GAMM</name>
<feature type="transmembrane region" description="Helical" evidence="7">
    <location>
        <begin position="165"/>
        <end position="184"/>
    </location>
</feature>
<dbReference type="PANTHER" id="PTHR43266">
    <property type="entry name" value="MACROLIDE-EFFLUX PROTEIN"/>
    <property type="match status" value="1"/>
</dbReference>
<comment type="subcellular location">
    <subcellularLocation>
        <location evidence="1">Cell membrane</location>
        <topology evidence="1">Multi-pass membrane protein</topology>
    </subcellularLocation>
</comment>
<feature type="transmembrane region" description="Helical" evidence="7">
    <location>
        <begin position="72"/>
        <end position="94"/>
    </location>
</feature>
<organism evidence="8 9">
    <name type="scientific">Photorhabdus bodei</name>
    <dbReference type="NCBI Taxonomy" id="2029681"/>
    <lineage>
        <taxon>Bacteria</taxon>
        <taxon>Pseudomonadati</taxon>
        <taxon>Pseudomonadota</taxon>
        <taxon>Gammaproteobacteria</taxon>
        <taxon>Enterobacterales</taxon>
        <taxon>Morganellaceae</taxon>
        <taxon>Photorhabdus</taxon>
    </lineage>
</organism>
<feature type="transmembrane region" description="Helical" evidence="7">
    <location>
        <begin position="277"/>
        <end position="293"/>
    </location>
</feature>
<dbReference type="Proteomes" id="UP000466619">
    <property type="component" value="Unassembled WGS sequence"/>
</dbReference>
<feature type="transmembrane region" description="Helical" evidence="7">
    <location>
        <begin position="365"/>
        <end position="389"/>
    </location>
</feature>
<evidence type="ECO:0000256" key="3">
    <source>
        <dbReference type="ARBA" id="ARBA00022475"/>
    </source>
</evidence>
<protein>
    <submittedName>
        <fullName evidence="8">MFS transporter</fullName>
    </submittedName>
</protein>
<feature type="transmembrane region" description="Helical" evidence="7">
    <location>
        <begin position="12"/>
        <end position="30"/>
    </location>
</feature>
<dbReference type="Pfam" id="PF07690">
    <property type="entry name" value="MFS_1"/>
    <property type="match status" value="1"/>
</dbReference>
<dbReference type="PANTHER" id="PTHR43266:SF2">
    <property type="entry name" value="MAJOR FACILITATOR SUPERFAMILY (MFS) PROFILE DOMAIN-CONTAINING PROTEIN"/>
    <property type="match status" value="1"/>
</dbReference>
<gene>
    <name evidence="8" type="ORF">GPY48_21290</name>
</gene>
<comment type="caution">
    <text evidence="8">The sequence shown here is derived from an EMBL/GenBank/DDBJ whole genome shotgun (WGS) entry which is preliminary data.</text>
</comment>